<evidence type="ECO:0000256" key="3">
    <source>
        <dbReference type="SAM" id="MobiDB-lite"/>
    </source>
</evidence>
<protein>
    <recommendedName>
        <fullName evidence="2">Deoxyguanosinetriphosphate triphosphohydrolase-like protein</fullName>
    </recommendedName>
</protein>
<evidence type="ECO:0000256" key="1">
    <source>
        <dbReference type="ARBA" id="ARBA00022801"/>
    </source>
</evidence>
<organism evidence="5 6">
    <name type="scientific">Hyphobacterium vulgare</name>
    <dbReference type="NCBI Taxonomy" id="1736751"/>
    <lineage>
        <taxon>Bacteria</taxon>
        <taxon>Pseudomonadati</taxon>
        <taxon>Pseudomonadota</taxon>
        <taxon>Alphaproteobacteria</taxon>
        <taxon>Maricaulales</taxon>
        <taxon>Maricaulaceae</taxon>
        <taxon>Hyphobacterium</taxon>
    </lineage>
</organism>
<dbReference type="InterPro" id="IPR023023">
    <property type="entry name" value="dNTPase_2"/>
</dbReference>
<reference evidence="6" key="1">
    <citation type="journal article" date="2019" name="Int. J. Syst. Evol. Microbiol.">
        <title>The Global Catalogue of Microorganisms (GCM) 10K type strain sequencing project: providing services to taxonomists for standard genome sequencing and annotation.</title>
        <authorList>
            <consortium name="The Broad Institute Genomics Platform"/>
            <consortium name="The Broad Institute Genome Sequencing Center for Infectious Disease"/>
            <person name="Wu L."/>
            <person name="Ma J."/>
        </authorList>
    </citation>
    <scope>NUCLEOTIDE SEQUENCE [LARGE SCALE GENOMIC DNA]</scope>
    <source>
        <strain evidence="6">KCTC 52487</strain>
    </source>
</reference>
<dbReference type="Pfam" id="PF13286">
    <property type="entry name" value="HD_assoc"/>
    <property type="match status" value="1"/>
</dbReference>
<dbReference type="RefSeq" id="WP_343163970.1">
    <property type="nucleotide sequence ID" value="NZ_JBHRSV010000001.1"/>
</dbReference>
<dbReference type="PANTHER" id="PTHR11373:SF43">
    <property type="entry name" value="DEOXYGUANOSINETRIPHOSPHATE TRIPHOSPHOHYDROLASE-LIKE PROTEIN"/>
    <property type="match status" value="1"/>
</dbReference>
<name>A0ABV6ZUG6_9PROT</name>
<accession>A0ABV6ZUG6</accession>
<proteinExistence type="inferred from homology"/>
<evidence type="ECO:0000313" key="5">
    <source>
        <dbReference type="EMBL" id="MFC2925090.1"/>
    </source>
</evidence>
<keyword evidence="1 2" id="KW-0378">Hydrolase</keyword>
<dbReference type="NCBIfam" id="TIGR01353">
    <property type="entry name" value="dGTP_triPase"/>
    <property type="match status" value="1"/>
</dbReference>
<dbReference type="SUPFAM" id="SSF109604">
    <property type="entry name" value="HD-domain/PDEase-like"/>
    <property type="match status" value="1"/>
</dbReference>
<dbReference type="InterPro" id="IPR050135">
    <property type="entry name" value="dGTPase-like"/>
</dbReference>
<feature type="domain" description="HD" evidence="4">
    <location>
        <begin position="70"/>
        <end position="212"/>
    </location>
</feature>
<comment type="caution">
    <text evidence="5">The sequence shown here is derived from an EMBL/GenBank/DDBJ whole genome shotgun (WGS) entry which is preliminary data.</text>
</comment>
<dbReference type="PROSITE" id="PS51831">
    <property type="entry name" value="HD"/>
    <property type="match status" value="1"/>
</dbReference>
<dbReference type="SMART" id="SM00471">
    <property type="entry name" value="HDc"/>
    <property type="match status" value="1"/>
</dbReference>
<evidence type="ECO:0000313" key="6">
    <source>
        <dbReference type="Proteomes" id="UP001595379"/>
    </source>
</evidence>
<sequence>MSIGATDRNRAPYSNHPAQSRGRFHPQNDSASRNAFQRDRDRIVHATAFRRLKEKTQVFVAHEGDHYRTRLTHSLEVAQIARTIARVLNVDEDLTEALALAHDLGHPPFGHAGERALAQCMTEFGGFDHNAHTLRVVTKIETRYAEFEGLNLTWETLEGVVKHNGPLVTPEHGEDALPWAIREYPDWQGLELDSFAGVEAQIAALADDIAYNNHDIDDGLRAGLLNLEDLAELPLVGDVLRDCRRRYPQASERLIILEAVRDLIGLMVDDVLKETLSRLDAAAPDSAEAVRRADREMVAFSPSMLDALAGLRRHLFANMYTHYKVNRAMAQAERVVRELFQLFLDDPGLLPTHYRRQAGEKGSEKQARLVCDYIAGMTDRYAVEEHKRLFTVQGYF</sequence>
<feature type="region of interest" description="Disordered" evidence="3">
    <location>
        <begin position="1"/>
        <end position="37"/>
    </location>
</feature>
<dbReference type="Pfam" id="PF01966">
    <property type="entry name" value="HD"/>
    <property type="match status" value="1"/>
</dbReference>
<dbReference type="InterPro" id="IPR006674">
    <property type="entry name" value="HD_domain"/>
</dbReference>
<comment type="similarity">
    <text evidence="2">Belongs to the dGTPase family. Type 2 subfamily.</text>
</comment>
<dbReference type="CDD" id="cd00077">
    <property type="entry name" value="HDc"/>
    <property type="match status" value="1"/>
</dbReference>
<dbReference type="PANTHER" id="PTHR11373">
    <property type="entry name" value="DEOXYNUCLEOSIDE TRIPHOSPHATE TRIPHOSPHOHYDROLASE"/>
    <property type="match status" value="1"/>
</dbReference>
<dbReference type="InterPro" id="IPR006261">
    <property type="entry name" value="dGTPase"/>
</dbReference>
<dbReference type="Gene3D" id="1.10.3210.10">
    <property type="entry name" value="Hypothetical protein af1432"/>
    <property type="match status" value="1"/>
</dbReference>
<evidence type="ECO:0000256" key="2">
    <source>
        <dbReference type="HAMAP-Rule" id="MF_01212"/>
    </source>
</evidence>
<dbReference type="EMBL" id="JBHRSV010000001">
    <property type="protein sequence ID" value="MFC2925090.1"/>
    <property type="molecule type" value="Genomic_DNA"/>
</dbReference>
<dbReference type="Proteomes" id="UP001595379">
    <property type="component" value="Unassembled WGS sequence"/>
</dbReference>
<gene>
    <name evidence="5" type="ORF">ACFOOR_03115</name>
</gene>
<dbReference type="InterPro" id="IPR003607">
    <property type="entry name" value="HD/PDEase_dom"/>
</dbReference>
<dbReference type="InterPro" id="IPR026875">
    <property type="entry name" value="PHydrolase_assoc_dom"/>
</dbReference>
<dbReference type="NCBIfam" id="NF002328">
    <property type="entry name" value="PRK01286.1-3"/>
    <property type="match status" value="1"/>
</dbReference>
<evidence type="ECO:0000259" key="4">
    <source>
        <dbReference type="PROSITE" id="PS51831"/>
    </source>
</evidence>
<dbReference type="HAMAP" id="MF_01212">
    <property type="entry name" value="dGTPase_type2"/>
    <property type="match status" value="1"/>
</dbReference>
<dbReference type="NCBIfam" id="NF002326">
    <property type="entry name" value="PRK01286.1-1"/>
    <property type="match status" value="1"/>
</dbReference>
<keyword evidence="6" id="KW-1185">Reference proteome</keyword>